<dbReference type="RefSeq" id="WP_201917148.1">
    <property type="nucleotide sequence ID" value="NZ_JAERQG010000001.1"/>
</dbReference>
<feature type="transmembrane region" description="Helical" evidence="5">
    <location>
        <begin position="123"/>
        <end position="140"/>
    </location>
</feature>
<dbReference type="EMBL" id="JAERQG010000001">
    <property type="protein sequence ID" value="MBL0763990.1"/>
    <property type="molecule type" value="Genomic_DNA"/>
</dbReference>
<dbReference type="PANTHER" id="PTHR12714">
    <property type="entry name" value="PROTEIN-S ISOPRENYLCYSTEINE O-METHYLTRANSFERASE"/>
    <property type="match status" value="1"/>
</dbReference>
<evidence type="ECO:0000256" key="2">
    <source>
        <dbReference type="ARBA" id="ARBA00022692"/>
    </source>
</evidence>
<feature type="transmembrane region" description="Helical" evidence="5">
    <location>
        <begin position="146"/>
        <end position="162"/>
    </location>
</feature>
<name>A0A937A5J9_9BACT</name>
<evidence type="ECO:0000256" key="3">
    <source>
        <dbReference type="ARBA" id="ARBA00022989"/>
    </source>
</evidence>
<comment type="subcellular location">
    <subcellularLocation>
        <location evidence="1">Endomembrane system</location>
        <topology evidence="1">Multi-pass membrane protein</topology>
    </subcellularLocation>
</comment>
<reference evidence="6" key="1">
    <citation type="submission" date="2021-01" db="EMBL/GenBank/DDBJ databases">
        <title>Marivirga sp. nov., isolated from intertidal surface sediments.</title>
        <authorList>
            <person name="Zhang M."/>
        </authorList>
    </citation>
    <scope>NUCLEOTIDE SEQUENCE</scope>
    <source>
        <strain evidence="6">SM1354</strain>
    </source>
</reference>
<evidence type="ECO:0000256" key="5">
    <source>
        <dbReference type="SAM" id="Phobius"/>
    </source>
</evidence>
<gene>
    <name evidence="6" type="ORF">JKP34_01925</name>
</gene>
<keyword evidence="3 5" id="KW-1133">Transmembrane helix</keyword>
<evidence type="ECO:0000256" key="1">
    <source>
        <dbReference type="ARBA" id="ARBA00004127"/>
    </source>
</evidence>
<dbReference type="InterPro" id="IPR007318">
    <property type="entry name" value="Phopholipid_MeTrfase"/>
</dbReference>
<dbReference type="GO" id="GO:0016740">
    <property type="term" value="F:transferase activity"/>
    <property type="evidence" value="ECO:0007669"/>
    <property type="project" value="UniProtKB-ARBA"/>
</dbReference>
<dbReference type="PANTHER" id="PTHR12714:SF9">
    <property type="entry name" value="PROTEIN-S-ISOPRENYLCYSTEINE O-METHYLTRANSFERASE"/>
    <property type="match status" value="1"/>
</dbReference>
<feature type="transmembrane region" description="Helical" evidence="5">
    <location>
        <begin position="49"/>
        <end position="69"/>
    </location>
</feature>
<organism evidence="6 7">
    <name type="scientific">Marivirga atlantica</name>
    <dbReference type="NCBI Taxonomy" id="1548457"/>
    <lineage>
        <taxon>Bacteria</taxon>
        <taxon>Pseudomonadati</taxon>
        <taxon>Bacteroidota</taxon>
        <taxon>Cytophagia</taxon>
        <taxon>Cytophagales</taxon>
        <taxon>Marivirgaceae</taxon>
        <taxon>Marivirga</taxon>
    </lineage>
</organism>
<keyword evidence="4 5" id="KW-0472">Membrane</keyword>
<evidence type="ECO:0000313" key="6">
    <source>
        <dbReference type="EMBL" id="MBL0763990.1"/>
    </source>
</evidence>
<accession>A0A937A5J9</accession>
<keyword evidence="7" id="KW-1185">Reference proteome</keyword>
<keyword evidence="2 5" id="KW-0812">Transmembrane</keyword>
<dbReference type="Gene3D" id="1.20.120.1630">
    <property type="match status" value="1"/>
</dbReference>
<evidence type="ECO:0000313" key="7">
    <source>
        <dbReference type="Proteomes" id="UP000642920"/>
    </source>
</evidence>
<dbReference type="Proteomes" id="UP000642920">
    <property type="component" value="Unassembled WGS sequence"/>
</dbReference>
<feature type="transmembrane region" description="Helical" evidence="5">
    <location>
        <begin position="75"/>
        <end position="93"/>
    </location>
</feature>
<dbReference type="Pfam" id="PF04191">
    <property type="entry name" value="PEMT"/>
    <property type="match status" value="1"/>
</dbReference>
<proteinExistence type="predicted"/>
<evidence type="ECO:0000256" key="4">
    <source>
        <dbReference type="ARBA" id="ARBA00023136"/>
    </source>
</evidence>
<protein>
    <submittedName>
        <fullName evidence="6">Isoprenylcysteine carboxylmethyltransferase family protein</fullName>
    </submittedName>
</protein>
<sequence>MNQLVPYIILIIGWLMFGFAHSAMATTSVRKSIGLSDLNYRRLYNVQSLLFLLLLLIYGATIDSQYFLADNKANKAIGLMLATFGYLIIKLAFKQISLKSFLGFREEKQTELITTGIYARVRHPLYTATLLIVFGFVVFSPSYTNAIHAICVTVYIFIGAYFEEKKLLKTYGSQYKDYRKRTPFILPKLFNK</sequence>
<feature type="transmembrane region" description="Helical" evidence="5">
    <location>
        <begin position="6"/>
        <end position="29"/>
    </location>
</feature>
<dbReference type="GO" id="GO:0012505">
    <property type="term" value="C:endomembrane system"/>
    <property type="evidence" value="ECO:0007669"/>
    <property type="project" value="UniProtKB-SubCell"/>
</dbReference>
<comment type="caution">
    <text evidence="6">The sequence shown here is derived from an EMBL/GenBank/DDBJ whole genome shotgun (WGS) entry which is preliminary data.</text>
</comment>
<dbReference type="AlphaFoldDB" id="A0A937A5J9"/>